<dbReference type="Proteomes" id="UP001222325">
    <property type="component" value="Unassembled WGS sequence"/>
</dbReference>
<evidence type="ECO:0000313" key="3">
    <source>
        <dbReference type="Proteomes" id="UP001222325"/>
    </source>
</evidence>
<dbReference type="AlphaFoldDB" id="A0AAD6U329"/>
<keyword evidence="3" id="KW-1185">Reference proteome</keyword>
<dbReference type="EMBL" id="JARJCN010000027">
    <property type="protein sequence ID" value="KAJ7087990.1"/>
    <property type="molecule type" value="Genomic_DNA"/>
</dbReference>
<feature type="region of interest" description="Disordered" evidence="1">
    <location>
        <begin position="1"/>
        <end position="41"/>
    </location>
</feature>
<accession>A0AAD6U329</accession>
<evidence type="ECO:0000313" key="2">
    <source>
        <dbReference type="EMBL" id="KAJ7087990.1"/>
    </source>
</evidence>
<gene>
    <name evidence="2" type="ORF">B0H15DRAFT_842000</name>
</gene>
<organism evidence="2 3">
    <name type="scientific">Mycena belliarum</name>
    <dbReference type="NCBI Taxonomy" id="1033014"/>
    <lineage>
        <taxon>Eukaryota</taxon>
        <taxon>Fungi</taxon>
        <taxon>Dikarya</taxon>
        <taxon>Basidiomycota</taxon>
        <taxon>Agaricomycotina</taxon>
        <taxon>Agaricomycetes</taxon>
        <taxon>Agaricomycetidae</taxon>
        <taxon>Agaricales</taxon>
        <taxon>Marasmiineae</taxon>
        <taxon>Mycenaceae</taxon>
        <taxon>Mycena</taxon>
    </lineage>
</organism>
<comment type="caution">
    <text evidence="2">The sequence shown here is derived from an EMBL/GenBank/DDBJ whole genome shotgun (WGS) entry which is preliminary data.</text>
</comment>
<proteinExistence type="predicted"/>
<reference evidence="2" key="1">
    <citation type="submission" date="2023-03" db="EMBL/GenBank/DDBJ databases">
        <title>Massive genome expansion in bonnet fungi (Mycena s.s.) driven by repeated elements and novel gene families across ecological guilds.</title>
        <authorList>
            <consortium name="Lawrence Berkeley National Laboratory"/>
            <person name="Harder C.B."/>
            <person name="Miyauchi S."/>
            <person name="Viragh M."/>
            <person name="Kuo A."/>
            <person name="Thoen E."/>
            <person name="Andreopoulos B."/>
            <person name="Lu D."/>
            <person name="Skrede I."/>
            <person name="Drula E."/>
            <person name="Henrissat B."/>
            <person name="Morin E."/>
            <person name="Kohler A."/>
            <person name="Barry K."/>
            <person name="LaButti K."/>
            <person name="Morin E."/>
            <person name="Salamov A."/>
            <person name="Lipzen A."/>
            <person name="Mereny Z."/>
            <person name="Hegedus B."/>
            <person name="Baldrian P."/>
            <person name="Stursova M."/>
            <person name="Weitz H."/>
            <person name="Taylor A."/>
            <person name="Grigoriev I.V."/>
            <person name="Nagy L.G."/>
            <person name="Martin F."/>
            <person name="Kauserud H."/>
        </authorList>
    </citation>
    <scope>NUCLEOTIDE SEQUENCE</scope>
    <source>
        <strain evidence="2">CBHHK173m</strain>
    </source>
</reference>
<name>A0AAD6U329_9AGAR</name>
<evidence type="ECO:0000256" key="1">
    <source>
        <dbReference type="SAM" id="MobiDB-lite"/>
    </source>
</evidence>
<protein>
    <submittedName>
        <fullName evidence="2">Uncharacterized protein</fullName>
    </submittedName>
</protein>
<sequence>MDQFNHFPPRALPLYSPSPPSPRYSEDPAGDETRLEASPRLGARVTPRGIFTKAFGSTTVVLFGQALGAQVASYGRQATAEGTLILEQDTRQISEIVVKLEGRLHIVTEETGALRISTIEVSCPLWAQGPGAASSHCPERLDFACRFPATFKHESREYPLPPSFASSFCGFPLLLVKCVYSLIVSITKERRLGFLPKTKIVHVPLEYHPLTFPPFTLPTPPRFLSAVKLMPEQWHQSSFVMHPRPSSKPKSRLAAIECQVFIPAVRTFGLRDTIPLHLQICAPLASLRALLPPGDGPISEGCSPVRVYLRRKVAFVGRGAPTTRVLRIGEAHVKLSNQPECRLTPAGVQTLDWECAVRCGPAGTAVVGGFCAAGLVVTDEVVVELSPPRPAFASLLPVQHTLPIRLVTEALFEPA</sequence>